<name>A0A175YCM4_DAUCS</name>
<reference evidence="2" key="1">
    <citation type="journal article" date="2016" name="Nat. Genet.">
        <title>A high-quality carrot genome assembly provides new insights into carotenoid accumulation and asterid genome evolution.</title>
        <authorList>
            <person name="Iorizzo M."/>
            <person name="Ellison S."/>
            <person name="Senalik D."/>
            <person name="Zeng P."/>
            <person name="Satapoomin P."/>
            <person name="Huang J."/>
            <person name="Bowman M."/>
            <person name="Iovene M."/>
            <person name="Sanseverino W."/>
            <person name="Cavagnaro P."/>
            <person name="Yildiz M."/>
            <person name="Macko-Podgorni A."/>
            <person name="Moranska E."/>
            <person name="Grzebelus E."/>
            <person name="Grzebelus D."/>
            <person name="Ashrafi H."/>
            <person name="Zheng Z."/>
            <person name="Cheng S."/>
            <person name="Spooner D."/>
            <person name="Van Deynze A."/>
            <person name="Simon P."/>
        </authorList>
    </citation>
    <scope>NUCLEOTIDE SEQUENCE</scope>
    <source>
        <tissue evidence="2">Leaf</tissue>
    </source>
</reference>
<gene>
    <name evidence="2" type="ORF">DCAR_0205736</name>
</gene>
<reference evidence="2" key="2">
    <citation type="submission" date="2022-03" db="EMBL/GenBank/DDBJ databases">
        <title>Draft title - Genomic analysis of global carrot germplasm unveils the trajectory of domestication and the origin of high carotenoid orange carrot.</title>
        <authorList>
            <person name="Iorizzo M."/>
            <person name="Ellison S."/>
            <person name="Senalik D."/>
            <person name="Macko-Podgorni A."/>
            <person name="Grzebelus D."/>
            <person name="Bostan H."/>
            <person name="Rolling W."/>
            <person name="Curaba J."/>
            <person name="Simon P."/>
        </authorList>
    </citation>
    <scope>NUCLEOTIDE SEQUENCE</scope>
    <source>
        <tissue evidence="2">Leaf</tissue>
    </source>
</reference>
<proteinExistence type="predicted"/>
<dbReference type="Proteomes" id="UP000077755">
    <property type="component" value="Chromosome 2"/>
</dbReference>
<feature type="compositionally biased region" description="Gly residues" evidence="1">
    <location>
        <begin position="114"/>
        <end position="129"/>
    </location>
</feature>
<organism evidence="2 3">
    <name type="scientific">Daucus carota subsp. sativus</name>
    <name type="common">Carrot</name>
    <dbReference type="NCBI Taxonomy" id="79200"/>
    <lineage>
        <taxon>Eukaryota</taxon>
        <taxon>Viridiplantae</taxon>
        <taxon>Streptophyta</taxon>
        <taxon>Embryophyta</taxon>
        <taxon>Tracheophyta</taxon>
        <taxon>Spermatophyta</taxon>
        <taxon>Magnoliopsida</taxon>
        <taxon>eudicotyledons</taxon>
        <taxon>Gunneridae</taxon>
        <taxon>Pentapetalae</taxon>
        <taxon>asterids</taxon>
        <taxon>campanulids</taxon>
        <taxon>Apiales</taxon>
        <taxon>Apiaceae</taxon>
        <taxon>Apioideae</taxon>
        <taxon>Scandiceae</taxon>
        <taxon>Daucinae</taxon>
        <taxon>Daucus</taxon>
        <taxon>Daucus sect. Daucus</taxon>
    </lineage>
</organism>
<feature type="compositionally biased region" description="Polar residues" evidence="1">
    <location>
        <begin position="85"/>
        <end position="94"/>
    </location>
</feature>
<evidence type="ECO:0000256" key="1">
    <source>
        <dbReference type="SAM" id="MobiDB-lite"/>
    </source>
</evidence>
<keyword evidence="3" id="KW-1185">Reference proteome</keyword>
<evidence type="ECO:0000313" key="2">
    <source>
        <dbReference type="EMBL" id="WOG86525.1"/>
    </source>
</evidence>
<protein>
    <submittedName>
        <fullName evidence="2">Uncharacterized protein</fullName>
    </submittedName>
</protein>
<sequence>MAEQIAIAVTSATQELQRSLVDHLTLSIDQTSQRLEARIARSREQNEGMLNSIKDEQIRFQEEMKSSLSSLRGMDQTYRFGVSGSGSPQKTHGSQLLGDVGDESRPEGSVVGSGRMGGHPGAFGAGGDDGYSSQEQRRQPFFSLQLLA</sequence>
<evidence type="ECO:0000313" key="3">
    <source>
        <dbReference type="Proteomes" id="UP000077755"/>
    </source>
</evidence>
<dbReference type="Gramene" id="KZM80961">
    <property type="protein sequence ID" value="KZM80961"/>
    <property type="gene ID" value="DCAR_031447"/>
</dbReference>
<accession>A0A175YCM4</accession>
<dbReference type="AlphaFoldDB" id="A0A175YCM4"/>
<dbReference type="EMBL" id="CP093344">
    <property type="protein sequence ID" value="WOG86525.1"/>
    <property type="molecule type" value="Genomic_DNA"/>
</dbReference>
<feature type="region of interest" description="Disordered" evidence="1">
    <location>
        <begin position="79"/>
        <end position="148"/>
    </location>
</feature>